<comment type="caution">
    <text evidence="1">The sequence shown here is derived from an EMBL/GenBank/DDBJ whole genome shotgun (WGS) entry which is preliminary data.</text>
</comment>
<dbReference type="AlphaFoldDB" id="A0A645G047"/>
<dbReference type="EMBL" id="VSSQ01067890">
    <property type="protein sequence ID" value="MPN20198.1"/>
    <property type="molecule type" value="Genomic_DNA"/>
</dbReference>
<proteinExistence type="predicted"/>
<evidence type="ECO:0000313" key="1">
    <source>
        <dbReference type="EMBL" id="MPN20198.1"/>
    </source>
</evidence>
<accession>A0A645G047</accession>
<sequence>MDSQSYLKASALQAQIRDHKAKERIIAKHDGWALGLCKFAVAQMGEGEKQG</sequence>
<name>A0A645G047_9ZZZZ</name>
<protein>
    <submittedName>
        <fullName evidence="1">Uncharacterized protein</fullName>
    </submittedName>
</protein>
<organism evidence="1">
    <name type="scientific">bioreactor metagenome</name>
    <dbReference type="NCBI Taxonomy" id="1076179"/>
    <lineage>
        <taxon>unclassified sequences</taxon>
        <taxon>metagenomes</taxon>
        <taxon>ecological metagenomes</taxon>
    </lineage>
</organism>
<reference evidence="1" key="1">
    <citation type="submission" date="2019-08" db="EMBL/GenBank/DDBJ databases">
        <authorList>
            <person name="Kucharzyk K."/>
            <person name="Murdoch R.W."/>
            <person name="Higgins S."/>
            <person name="Loffler F."/>
        </authorList>
    </citation>
    <scope>NUCLEOTIDE SEQUENCE</scope>
</reference>
<gene>
    <name evidence="1" type="ORF">SDC9_167576</name>
</gene>